<keyword evidence="2" id="KW-1185">Reference proteome</keyword>
<proteinExistence type="predicted"/>
<feature type="non-terminal residue" evidence="1">
    <location>
        <position position="70"/>
    </location>
</feature>
<dbReference type="Proteomes" id="UP000054359">
    <property type="component" value="Unassembled WGS sequence"/>
</dbReference>
<name>A0A087TTW8_STEMI</name>
<sequence length="70" mass="7604">MPLFCFADVEKCLALTEAAYDSASPTGTALSFSKSVLFPAIQRQTSSPNIFLNSFTQFLTFLKESSSVIS</sequence>
<protein>
    <submittedName>
        <fullName evidence="1">Uncharacterized protein</fullName>
    </submittedName>
</protein>
<evidence type="ECO:0000313" key="1">
    <source>
        <dbReference type="EMBL" id="KFM68557.1"/>
    </source>
</evidence>
<evidence type="ECO:0000313" key="2">
    <source>
        <dbReference type="Proteomes" id="UP000054359"/>
    </source>
</evidence>
<dbReference type="AlphaFoldDB" id="A0A087TTW8"/>
<organism evidence="1 2">
    <name type="scientific">Stegodyphus mimosarum</name>
    <name type="common">African social velvet spider</name>
    <dbReference type="NCBI Taxonomy" id="407821"/>
    <lineage>
        <taxon>Eukaryota</taxon>
        <taxon>Metazoa</taxon>
        <taxon>Ecdysozoa</taxon>
        <taxon>Arthropoda</taxon>
        <taxon>Chelicerata</taxon>
        <taxon>Arachnida</taxon>
        <taxon>Araneae</taxon>
        <taxon>Araneomorphae</taxon>
        <taxon>Entelegynae</taxon>
        <taxon>Eresoidea</taxon>
        <taxon>Eresidae</taxon>
        <taxon>Stegodyphus</taxon>
    </lineage>
</organism>
<dbReference type="EMBL" id="KK116711">
    <property type="protein sequence ID" value="KFM68557.1"/>
    <property type="molecule type" value="Genomic_DNA"/>
</dbReference>
<accession>A0A087TTW8</accession>
<reference evidence="1 2" key="1">
    <citation type="submission" date="2013-11" db="EMBL/GenBank/DDBJ databases">
        <title>Genome sequencing of Stegodyphus mimosarum.</title>
        <authorList>
            <person name="Bechsgaard J."/>
        </authorList>
    </citation>
    <scope>NUCLEOTIDE SEQUENCE [LARGE SCALE GENOMIC DNA]</scope>
</reference>
<gene>
    <name evidence="1" type="ORF">X975_07039</name>
</gene>